<feature type="binding site" evidence="7">
    <location>
        <position position="125"/>
    </location>
    <ligand>
        <name>FMN</name>
        <dbReference type="ChEBI" id="CHEBI:58210"/>
    </ligand>
</feature>
<comment type="function">
    <text evidence="7">Flavin prenyltransferase that catalyzes the synthesis of the prenylated FMN cofactor (prenyl-FMN) for 4-hydroxy-3-polyprenylbenzoic acid decarboxylase UbiD. The prenyltransferase is metal-independent and links a dimethylallyl moiety from dimethylallyl monophosphate (DMAP) to the flavin N5 and C6 atoms of FMN.</text>
</comment>
<dbReference type="RefSeq" id="WP_075525420.1">
    <property type="nucleotide sequence ID" value="NZ_CP070381.1"/>
</dbReference>
<keyword evidence="4 7" id="KW-0808">Transferase</keyword>
<protein>
    <recommendedName>
        <fullName evidence="7">Flavin prenyltransferase UbiX</fullName>
        <ecNumber evidence="7">2.5.1.129</ecNumber>
    </recommendedName>
</protein>
<sequence length="190" mass="21252">MKKKKIVIGVSGASGSIYAIRLLQVLKEIPEVEVHGTVSDWAYENIRLETNLKKVEVKALFDVYYNARDMGASIASGSFLHDGMVVVPSSMKTVAAIAHGYSDNLIARSADVCLKEGRKLLLVPRETPLSTLHLENLLKLSQMGVRIIPPMPAFYNHPETIEDIVNHTVMKIMDQLEIENHLSRRWTEDA</sequence>
<dbReference type="GO" id="GO:0016831">
    <property type="term" value="F:carboxy-lyase activity"/>
    <property type="evidence" value="ECO:0007669"/>
    <property type="project" value="TreeGrafter"/>
</dbReference>
<evidence type="ECO:0000256" key="6">
    <source>
        <dbReference type="ARBA" id="ARBA00060793"/>
    </source>
</evidence>
<dbReference type="NCBIfam" id="TIGR00421">
    <property type="entry name" value="ubiX_pad"/>
    <property type="match status" value="1"/>
</dbReference>
<gene>
    <name evidence="7" type="primary">ubiX</name>
    <name evidence="9" type="ORF">JW886_07275</name>
</gene>
<name>A0AA45KFE8_9LACT</name>
<evidence type="ECO:0000256" key="5">
    <source>
        <dbReference type="ARBA" id="ARBA00050612"/>
    </source>
</evidence>
<evidence type="ECO:0000256" key="4">
    <source>
        <dbReference type="ARBA" id="ARBA00022679"/>
    </source>
</evidence>
<keyword evidence="1 7" id="KW-0637">Prenyltransferase</keyword>
<proteinExistence type="inferred from homology"/>
<feature type="binding site" evidence="7">
    <location>
        <position position="171"/>
    </location>
    <ligand>
        <name>dimethylallyl phosphate</name>
        <dbReference type="ChEBI" id="CHEBI:88052"/>
    </ligand>
</feature>
<dbReference type="InterPro" id="IPR003382">
    <property type="entry name" value="Flavoprotein"/>
</dbReference>
<comment type="catalytic activity">
    <reaction evidence="5 7">
        <text>dimethylallyl phosphate + FMNH2 = prenylated FMNH2 + phosphate</text>
        <dbReference type="Rhea" id="RHEA:37743"/>
        <dbReference type="ChEBI" id="CHEBI:43474"/>
        <dbReference type="ChEBI" id="CHEBI:57618"/>
        <dbReference type="ChEBI" id="CHEBI:87467"/>
        <dbReference type="ChEBI" id="CHEBI:88052"/>
        <dbReference type="EC" id="2.5.1.129"/>
    </reaction>
</comment>
<evidence type="ECO:0000256" key="1">
    <source>
        <dbReference type="ARBA" id="ARBA00022602"/>
    </source>
</evidence>
<evidence type="ECO:0000259" key="8">
    <source>
        <dbReference type="Pfam" id="PF02441"/>
    </source>
</evidence>
<dbReference type="Pfam" id="PF02441">
    <property type="entry name" value="Flavoprotein"/>
    <property type="match status" value="1"/>
</dbReference>
<dbReference type="InterPro" id="IPR004507">
    <property type="entry name" value="UbiX-like"/>
</dbReference>
<feature type="binding site" evidence="7">
    <location>
        <position position="155"/>
    </location>
    <ligand>
        <name>dimethylallyl phosphate</name>
        <dbReference type="ChEBI" id="CHEBI:88052"/>
    </ligand>
</feature>
<feature type="binding site" evidence="7">
    <location>
        <begin position="12"/>
        <end position="14"/>
    </location>
    <ligand>
        <name>FMN</name>
        <dbReference type="ChEBI" id="CHEBI:58210"/>
    </ligand>
</feature>
<comment type="caution">
    <text evidence="7">Lacks conserved residue(s) required for the propagation of feature annotation.</text>
</comment>
<dbReference type="NCBIfam" id="NF004685">
    <property type="entry name" value="PRK06029.1"/>
    <property type="match status" value="1"/>
</dbReference>
<dbReference type="HAMAP" id="MF_01984">
    <property type="entry name" value="ubiX_pad"/>
    <property type="match status" value="1"/>
</dbReference>
<accession>A0AA45KFE8</accession>
<dbReference type="EC" id="2.5.1.129" evidence="7"/>
<feature type="binding site" evidence="7">
    <location>
        <position position="39"/>
    </location>
    <ligand>
        <name>FMN</name>
        <dbReference type="ChEBI" id="CHEBI:58210"/>
    </ligand>
</feature>
<keyword evidence="10" id="KW-1185">Reference proteome</keyword>
<evidence type="ECO:0000256" key="2">
    <source>
        <dbReference type="ARBA" id="ARBA00022630"/>
    </source>
</evidence>
<dbReference type="EMBL" id="CP070872">
    <property type="protein sequence ID" value="QSE76264.1"/>
    <property type="molecule type" value="Genomic_DNA"/>
</dbReference>
<keyword evidence="2 7" id="KW-0285">Flavoprotein</keyword>
<dbReference type="SUPFAM" id="SSF52507">
    <property type="entry name" value="Homo-oligomeric flavin-containing Cys decarboxylases, HFCD"/>
    <property type="match status" value="1"/>
</dbReference>
<dbReference type="PANTHER" id="PTHR43374">
    <property type="entry name" value="FLAVIN PRENYLTRANSFERASE"/>
    <property type="match status" value="1"/>
</dbReference>
<dbReference type="FunFam" id="3.40.50.1950:FF:000001">
    <property type="entry name" value="Flavin prenyltransferase UbiX"/>
    <property type="match status" value="1"/>
</dbReference>
<comment type="similarity">
    <text evidence="6 7">Belongs to the UbiX/PAD1 family.</text>
</comment>
<dbReference type="KEGG" id="lti:JW886_07275"/>
<feature type="binding site" evidence="7">
    <location>
        <begin position="90"/>
        <end position="93"/>
    </location>
    <ligand>
        <name>FMN</name>
        <dbReference type="ChEBI" id="CHEBI:58210"/>
    </ligand>
</feature>
<evidence type="ECO:0000313" key="9">
    <source>
        <dbReference type="EMBL" id="QSE76264.1"/>
    </source>
</evidence>
<dbReference type="PANTHER" id="PTHR43374:SF1">
    <property type="entry name" value="FLAVIN PRENYLTRANSFERASE PAD1, MITOCHONDRIAL"/>
    <property type="match status" value="1"/>
</dbReference>
<dbReference type="InterPro" id="IPR036551">
    <property type="entry name" value="Flavin_trans-like"/>
</dbReference>
<reference evidence="9 10" key="1">
    <citation type="submission" date="2021-02" db="EMBL/GenBank/DDBJ databases">
        <title>Complete genome sequence of Lactococcus lactis strain K_LL004.</title>
        <authorList>
            <person name="Kim H.B."/>
        </authorList>
    </citation>
    <scope>NUCLEOTIDE SEQUENCE [LARGE SCALE GENOMIC DNA]</scope>
    <source>
        <strain evidence="9 10">K_LL004</strain>
    </source>
</reference>
<dbReference type="Proteomes" id="UP000663608">
    <property type="component" value="Chromosome"/>
</dbReference>
<evidence type="ECO:0000313" key="10">
    <source>
        <dbReference type="Proteomes" id="UP000663608"/>
    </source>
</evidence>
<organism evidence="9 10">
    <name type="scientific">Lactococcus taiwanensis</name>
    <dbReference type="NCBI Taxonomy" id="1151742"/>
    <lineage>
        <taxon>Bacteria</taxon>
        <taxon>Bacillati</taxon>
        <taxon>Bacillota</taxon>
        <taxon>Bacilli</taxon>
        <taxon>Lactobacillales</taxon>
        <taxon>Streptococcaceae</taxon>
        <taxon>Lactococcus</taxon>
    </lineage>
</organism>
<dbReference type="GO" id="GO:0106141">
    <property type="term" value="F:flavin prenyltransferase activity"/>
    <property type="evidence" value="ECO:0007669"/>
    <property type="project" value="UniProtKB-EC"/>
</dbReference>
<feature type="domain" description="Flavoprotein" evidence="8">
    <location>
        <begin position="4"/>
        <end position="174"/>
    </location>
</feature>
<evidence type="ECO:0000256" key="3">
    <source>
        <dbReference type="ARBA" id="ARBA00022643"/>
    </source>
</evidence>
<dbReference type="Gene3D" id="3.40.50.1950">
    <property type="entry name" value="Flavin prenyltransferase-like"/>
    <property type="match status" value="1"/>
</dbReference>
<dbReference type="AlphaFoldDB" id="A0AA45KFE8"/>
<keyword evidence="3 7" id="KW-0288">FMN</keyword>
<evidence type="ECO:0000256" key="7">
    <source>
        <dbReference type="HAMAP-Rule" id="MF_01984"/>
    </source>
</evidence>